<evidence type="ECO:0000256" key="13">
    <source>
        <dbReference type="ARBA" id="ARBA00040794"/>
    </source>
</evidence>
<dbReference type="InterPro" id="IPR015797">
    <property type="entry name" value="NUDIX_hydrolase-like_dom_sf"/>
</dbReference>
<dbReference type="InterPro" id="IPR047127">
    <property type="entry name" value="MutT-like"/>
</dbReference>
<keyword evidence="19" id="KW-1185">Reference proteome</keyword>
<evidence type="ECO:0000256" key="5">
    <source>
        <dbReference type="ARBA" id="ARBA00022723"/>
    </source>
</evidence>
<comment type="cofactor">
    <cofactor evidence="1">
        <name>Mg(2+)</name>
        <dbReference type="ChEBI" id="CHEBI:18420"/>
    </cofactor>
</comment>
<dbReference type="Pfam" id="PF00293">
    <property type="entry name" value="NUDIX"/>
    <property type="match status" value="1"/>
</dbReference>
<evidence type="ECO:0000313" key="19">
    <source>
        <dbReference type="Proteomes" id="UP001440612"/>
    </source>
</evidence>
<dbReference type="Gene3D" id="3.90.79.10">
    <property type="entry name" value="Nucleoside Triphosphate Pyrophosphohydrolase"/>
    <property type="match status" value="1"/>
</dbReference>
<evidence type="ECO:0000256" key="15">
    <source>
        <dbReference type="ARBA" id="ARBA00041979"/>
    </source>
</evidence>
<dbReference type="PRINTS" id="PR00502">
    <property type="entry name" value="NUDIXFAMILY"/>
</dbReference>
<keyword evidence="6" id="KW-0227">DNA damage</keyword>
<dbReference type="InterPro" id="IPR020476">
    <property type="entry name" value="Nudix_hydrolase"/>
</dbReference>
<evidence type="ECO:0000256" key="2">
    <source>
        <dbReference type="ARBA" id="ARBA00005582"/>
    </source>
</evidence>
<dbReference type="SUPFAM" id="SSF55811">
    <property type="entry name" value="Nudix"/>
    <property type="match status" value="1"/>
</dbReference>
<keyword evidence="3" id="KW-0515">Mutator protein</keyword>
<evidence type="ECO:0000256" key="4">
    <source>
        <dbReference type="ARBA" id="ARBA00022705"/>
    </source>
</evidence>
<evidence type="ECO:0000256" key="12">
    <source>
        <dbReference type="ARBA" id="ARBA00038905"/>
    </source>
</evidence>
<comment type="catalytic activity">
    <reaction evidence="10">
        <text>8-oxo-dGTP + H2O = 8-oxo-dGMP + diphosphate + H(+)</text>
        <dbReference type="Rhea" id="RHEA:31575"/>
        <dbReference type="ChEBI" id="CHEBI:15377"/>
        <dbReference type="ChEBI" id="CHEBI:15378"/>
        <dbReference type="ChEBI" id="CHEBI:33019"/>
        <dbReference type="ChEBI" id="CHEBI:63224"/>
        <dbReference type="ChEBI" id="CHEBI:77896"/>
        <dbReference type="EC" id="3.6.1.55"/>
    </reaction>
</comment>
<comment type="similarity">
    <text evidence="2">Belongs to the Nudix hydrolase family.</text>
</comment>
<keyword evidence="5" id="KW-0479">Metal-binding</keyword>
<feature type="domain" description="Nudix hydrolase" evidence="17">
    <location>
        <begin position="1"/>
        <end position="129"/>
    </location>
</feature>
<dbReference type="EC" id="3.6.1.55" evidence="12"/>
<evidence type="ECO:0000256" key="6">
    <source>
        <dbReference type="ARBA" id="ARBA00022763"/>
    </source>
</evidence>
<evidence type="ECO:0000259" key="17">
    <source>
        <dbReference type="PROSITE" id="PS51462"/>
    </source>
</evidence>
<proteinExistence type="inferred from homology"/>
<evidence type="ECO:0000256" key="1">
    <source>
        <dbReference type="ARBA" id="ARBA00001946"/>
    </source>
</evidence>
<dbReference type="Proteomes" id="UP001440612">
    <property type="component" value="Chromosome"/>
</dbReference>
<evidence type="ECO:0000256" key="11">
    <source>
        <dbReference type="ARBA" id="ARBA00036904"/>
    </source>
</evidence>
<dbReference type="PROSITE" id="PS51462">
    <property type="entry name" value="NUDIX"/>
    <property type="match status" value="1"/>
</dbReference>
<keyword evidence="8" id="KW-0460">Magnesium</keyword>
<evidence type="ECO:0000256" key="16">
    <source>
        <dbReference type="ARBA" id="ARBA00042798"/>
    </source>
</evidence>
<dbReference type="InterPro" id="IPR000086">
    <property type="entry name" value="NUDIX_hydrolase_dom"/>
</dbReference>
<dbReference type="PANTHER" id="PTHR47707">
    <property type="entry name" value="8-OXO-DGTP DIPHOSPHATASE"/>
    <property type="match status" value="1"/>
</dbReference>
<accession>A0ABZ2V5M6</accession>
<reference evidence="19" key="1">
    <citation type="submission" date="2024-04" db="EMBL/GenBank/DDBJ databases">
        <title>Phylogenomic analyses of a clade within the roseobacter group suggest taxonomic reassignments of species of the genera Aestuariivita, Citreicella, Loktanella, Nautella, Pelagibaca, Ruegeria, Thalassobius, Thiobacimonas and Tropicibacter, and the proposal o.</title>
        <authorList>
            <person name="Jeon C.O."/>
        </authorList>
    </citation>
    <scope>NUCLEOTIDE SEQUENCE [LARGE SCALE GENOMIC DNA]</scope>
    <source>
        <strain evidence="19">BS5-3</strain>
    </source>
</reference>
<dbReference type="PANTHER" id="PTHR47707:SF1">
    <property type="entry name" value="NUDIX HYDROLASE FAMILY PROTEIN"/>
    <property type="match status" value="1"/>
</dbReference>
<evidence type="ECO:0000313" key="18">
    <source>
        <dbReference type="EMBL" id="WZC49421.1"/>
    </source>
</evidence>
<evidence type="ECO:0000256" key="14">
    <source>
        <dbReference type="ARBA" id="ARBA00041592"/>
    </source>
</evidence>
<keyword evidence="4" id="KW-0235">DNA replication</keyword>
<evidence type="ECO:0000256" key="10">
    <source>
        <dbReference type="ARBA" id="ARBA00035861"/>
    </source>
</evidence>
<dbReference type="EMBL" id="CP150951">
    <property type="protein sequence ID" value="WZC49421.1"/>
    <property type="molecule type" value="Genomic_DNA"/>
</dbReference>
<name>A0ABZ2V5M6_9RHOB</name>
<gene>
    <name evidence="18" type="ORF">AABB29_01815</name>
</gene>
<keyword evidence="9" id="KW-0234">DNA repair</keyword>
<evidence type="ECO:0000256" key="8">
    <source>
        <dbReference type="ARBA" id="ARBA00022842"/>
    </source>
</evidence>
<dbReference type="RefSeq" id="WP_341367531.1">
    <property type="nucleotide sequence ID" value="NZ_CP150951.2"/>
</dbReference>
<evidence type="ECO:0000256" key="9">
    <source>
        <dbReference type="ARBA" id="ARBA00023204"/>
    </source>
</evidence>
<evidence type="ECO:0000256" key="3">
    <source>
        <dbReference type="ARBA" id="ARBA00022457"/>
    </source>
</evidence>
<comment type="catalytic activity">
    <reaction evidence="11">
        <text>8-oxo-GTP + H2O = 8-oxo-GMP + diphosphate + H(+)</text>
        <dbReference type="Rhea" id="RHEA:67616"/>
        <dbReference type="ChEBI" id="CHEBI:15377"/>
        <dbReference type="ChEBI" id="CHEBI:15378"/>
        <dbReference type="ChEBI" id="CHEBI:33019"/>
        <dbReference type="ChEBI" id="CHEBI:143553"/>
        <dbReference type="ChEBI" id="CHEBI:145694"/>
    </reaction>
</comment>
<keyword evidence="7" id="KW-0378">Hydrolase</keyword>
<evidence type="ECO:0000256" key="7">
    <source>
        <dbReference type="ARBA" id="ARBA00022801"/>
    </source>
</evidence>
<sequence length="133" mass="15113">MIQAAIAVLVRDNKVLLARRAPHRKDYPNRWDFIGGRIETGETPQAALARELGEELAISLKNAVFLKKMLDRHLRPDDPPTYWFFKVTEWVGTPVIANDEHSALNWFTLAQMQVLPDLADRAYLDLATEALSS</sequence>
<organism evidence="18 19">
    <name type="scientific">Yoonia phaeophyticola</name>
    <dbReference type="NCBI Taxonomy" id="3137369"/>
    <lineage>
        <taxon>Bacteria</taxon>
        <taxon>Pseudomonadati</taxon>
        <taxon>Pseudomonadota</taxon>
        <taxon>Alphaproteobacteria</taxon>
        <taxon>Rhodobacterales</taxon>
        <taxon>Paracoccaceae</taxon>
        <taxon>Yoonia</taxon>
    </lineage>
</organism>
<protein>
    <recommendedName>
        <fullName evidence="13">8-oxo-dGTP diphosphatase</fullName>
        <ecNumber evidence="12">3.6.1.55</ecNumber>
    </recommendedName>
    <alternativeName>
        <fullName evidence="16">7,8-dihydro-8-oxoguanine-triphosphatase</fullName>
    </alternativeName>
    <alternativeName>
        <fullName evidence="15">Mutator protein MutT</fullName>
    </alternativeName>
    <alternativeName>
        <fullName evidence="14">dGTP pyrophosphohydrolase</fullName>
    </alternativeName>
</protein>